<dbReference type="EMBL" id="GEDC01026600">
    <property type="protein sequence ID" value="JAS10698.1"/>
    <property type="molecule type" value="Transcribed_RNA"/>
</dbReference>
<comment type="catalytic activity">
    <reaction evidence="4">
        <text>a long-chain fatty acyl-CoA + 2 NADPH + 2 H(+) = a long-chain primary fatty alcohol + 2 NADP(+) + CoA</text>
        <dbReference type="Rhea" id="RHEA:52716"/>
        <dbReference type="ChEBI" id="CHEBI:15378"/>
        <dbReference type="ChEBI" id="CHEBI:57287"/>
        <dbReference type="ChEBI" id="CHEBI:57783"/>
        <dbReference type="ChEBI" id="CHEBI:58349"/>
        <dbReference type="ChEBI" id="CHEBI:77396"/>
        <dbReference type="ChEBI" id="CHEBI:83139"/>
        <dbReference type="EC" id="1.2.1.84"/>
    </reaction>
</comment>
<feature type="transmembrane region" description="Helical" evidence="4">
    <location>
        <begin position="472"/>
        <end position="488"/>
    </location>
</feature>
<evidence type="ECO:0000256" key="3">
    <source>
        <dbReference type="ARBA" id="ARBA00023098"/>
    </source>
</evidence>
<dbReference type="GO" id="GO:0080019">
    <property type="term" value="F:alcohol-forming very long-chain fatty acyl-CoA reductase activity"/>
    <property type="evidence" value="ECO:0007669"/>
    <property type="project" value="InterPro"/>
</dbReference>
<dbReference type="InterPro" id="IPR013120">
    <property type="entry name" value="FAR_NAD-bd"/>
</dbReference>
<dbReference type="PANTHER" id="PTHR11011:SF116">
    <property type="entry name" value="FATTY ACYL-COA REDUCTASE CG5065-RELATED"/>
    <property type="match status" value="1"/>
</dbReference>
<dbReference type="CDD" id="cd09071">
    <property type="entry name" value="FAR_C"/>
    <property type="match status" value="1"/>
</dbReference>
<evidence type="ECO:0000259" key="5">
    <source>
        <dbReference type="Pfam" id="PF03015"/>
    </source>
</evidence>
<name>A0A1B6CB27_9HEMI</name>
<comment type="function">
    <text evidence="4">Catalyzes the reduction of fatty acyl-CoA to fatty alcohols.</text>
</comment>
<evidence type="ECO:0000256" key="4">
    <source>
        <dbReference type="RuleBase" id="RU363097"/>
    </source>
</evidence>
<keyword evidence="4" id="KW-0521">NADP</keyword>
<protein>
    <recommendedName>
        <fullName evidence="4">Fatty acyl-CoA reductase</fullName>
        <ecNumber evidence="4">1.2.1.84</ecNumber>
    </recommendedName>
</protein>
<keyword evidence="4" id="KW-0472">Membrane</keyword>
<keyword evidence="2 4" id="KW-0444">Lipid biosynthesis</keyword>
<reference evidence="7" key="1">
    <citation type="submission" date="2015-12" db="EMBL/GenBank/DDBJ databases">
        <title>De novo transcriptome assembly of four potential Pierce s Disease insect vectors from Arizona vineyards.</title>
        <authorList>
            <person name="Tassone E.E."/>
        </authorList>
    </citation>
    <scope>NUCLEOTIDE SEQUENCE</scope>
</reference>
<dbReference type="Gene3D" id="3.40.50.720">
    <property type="entry name" value="NAD(P)-binding Rossmann-like Domain"/>
    <property type="match status" value="1"/>
</dbReference>
<proteinExistence type="inferred from homology"/>
<dbReference type="InterPro" id="IPR033640">
    <property type="entry name" value="FAR_C"/>
</dbReference>
<dbReference type="GO" id="GO:0005777">
    <property type="term" value="C:peroxisome"/>
    <property type="evidence" value="ECO:0007669"/>
    <property type="project" value="TreeGrafter"/>
</dbReference>
<dbReference type="EC" id="1.2.1.84" evidence="4"/>
<keyword evidence="3 4" id="KW-0443">Lipid metabolism</keyword>
<dbReference type="GO" id="GO:0035336">
    <property type="term" value="P:long-chain fatty-acyl-CoA metabolic process"/>
    <property type="evidence" value="ECO:0007669"/>
    <property type="project" value="TreeGrafter"/>
</dbReference>
<gene>
    <name evidence="7" type="ORF">g.14460</name>
</gene>
<keyword evidence="4" id="KW-1133">Transmembrane helix</keyword>
<dbReference type="Pfam" id="PF07993">
    <property type="entry name" value="NAD_binding_4"/>
    <property type="match status" value="1"/>
</dbReference>
<feature type="domain" description="Thioester reductase (TE)" evidence="6">
    <location>
        <begin position="24"/>
        <end position="294"/>
    </location>
</feature>
<keyword evidence="4" id="KW-0560">Oxidoreductase</keyword>
<feature type="domain" description="Fatty acyl-CoA reductase C-terminal" evidence="5">
    <location>
        <begin position="365"/>
        <end position="457"/>
    </location>
</feature>
<dbReference type="GO" id="GO:0102965">
    <property type="term" value="F:alcohol-forming long-chain fatty acyl-CoA reductase activity"/>
    <property type="evidence" value="ECO:0007669"/>
    <property type="project" value="UniProtKB-EC"/>
</dbReference>
<feature type="transmembrane region" description="Helical" evidence="4">
    <location>
        <begin position="500"/>
        <end position="519"/>
    </location>
</feature>
<evidence type="ECO:0000256" key="2">
    <source>
        <dbReference type="ARBA" id="ARBA00022516"/>
    </source>
</evidence>
<dbReference type="InterPro" id="IPR026055">
    <property type="entry name" value="FAR"/>
</dbReference>
<dbReference type="InterPro" id="IPR036291">
    <property type="entry name" value="NAD(P)-bd_dom_sf"/>
</dbReference>
<evidence type="ECO:0000313" key="7">
    <source>
        <dbReference type="EMBL" id="JAS10698.1"/>
    </source>
</evidence>
<dbReference type="AlphaFoldDB" id="A0A1B6CB27"/>
<accession>A0A1B6CB27</accession>
<dbReference type="SUPFAM" id="SSF51735">
    <property type="entry name" value="NAD(P)-binding Rossmann-fold domains"/>
    <property type="match status" value="1"/>
</dbReference>
<organism evidence="7">
    <name type="scientific">Clastoptera arizonana</name>
    <name type="common">Arizona spittle bug</name>
    <dbReference type="NCBI Taxonomy" id="38151"/>
    <lineage>
        <taxon>Eukaryota</taxon>
        <taxon>Metazoa</taxon>
        <taxon>Ecdysozoa</taxon>
        <taxon>Arthropoda</taxon>
        <taxon>Hexapoda</taxon>
        <taxon>Insecta</taxon>
        <taxon>Pterygota</taxon>
        <taxon>Neoptera</taxon>
        <taxon>Paraneoptera</taxon>
        <taxon>Hemiptera</taxon>
        <taxon>Auchenorrhyncha</taxon>
        <taxon>Cercopoidea</taxon>
        <taxon>Clastopteridae</taxon>
        <taxon>Clastoptera</taxon>
    </lineage>
</organism>
<dbReference type="PANTHER" id="PTHR11011">
    <property type="entry name" value="MALE STERILITY PROTEIN 2-RELATED"/>
    <property type="match status" value="1"/>
</dbReference>
<comment type="similarity">
    <text evidence="1 4">Belongs to the fatty acyl-CoA reductase family.</text>
</comment>
<dbReference type="CDD" id="cd05236">
    <property type="entry name" value="FAR-N_SDR_e"/>
    <property type="match status" value="1"/>
</dbReference>
<evidence type="ECO:0000259" key="6">
    <source>
        <dbReference type="Pfam" id="PF07993"/>
    </source>
</evidence>
<dbReference type="FunFam" id="3.40.50.720:FF:000370">
    <property type="entry name" value="Fatty acyl-CoA reductase"/>
    <property type="match status" value="1"/>
</dbReference>
<evidence type="ECO:0000256" key="1">
    <source>
        <dbReference type="ARBA" id="ARBA00005928"/>
    </source>
</evidence>
<sequence>MNSDRMTEPGSAIVEFFHGRNVMITGATGFMGKVLVEKLLHSCPDIGTLYLLVRPKRGHDVRTRLEELLNAKLFDSLRRTNPERLTKLVPVCGDITLPDLGLSKSDQKILEDNVSVVFHSAATVKFDEALKLSVEMNLIGTKRLVELCGRMTKLEALVHVSTAYCNCNRQEVNEVIYPPPADPEKIIQWTEWMDDKLIDSVTPEIIKNRPNTYTFTKALAEHILVEQSGRLPIAIVRPSIVTASWKGPLPGWVDNLNGPTGILAGAGKGILRTLLCYRDLIADLIPVDIAINLMITVAWHTATSRPNNIVVYNCTSGSSNPIYWRNIEEWGQEFLIKHPYSDVIWYPGGSFKTNHLINSICVNLFQILPAYILDFASRISGNKPIMMKIQRKLIKATACLEYFTTHEWRFNNDNMLKLLEEMQPADRKLFDFNINELDWRSYVECYILGTRKFVMKDDPVTFPTAKKHLRRMYFMQQFSRFFFLALVWRVALRSDKFRHLWCNFISFILQFVRSFSLMIPLV</sequence>
<keyword evidence="4" id="KW-0812">Transmembrane</keyword>
<dbReference type="Pfam" id="PF03015">
    <property type="entry name" value="Sterile"/>
    <property type="match status" value="1"/>
</dbReference>